<reference evidence="2" key="1">
    <citation type="submission" date="2021-01" db="EMBL/GenBank/DDBJ databases">
        <authorList>
            <person name="Corre E."/>
            <person name="Pelletier E."/>
            <person name="Niang G."/>
            <person name="Scheremetjew M."/>
            <person name="Finn R."/>
            <person name="Kale V."/>
            <person name="Holt S."/>
            <person name="Cochrane G."/>
            <person name="Meng A."/>
            <person name="Brown T."/>
            <person name="Cohen L."/>
        </authorList>
    </citation>
    <scope>NUCLEOTIDE SEQUENCE</scope>
    <source>
        <strain evidence="2">GSO104</strain>
    </source>
</reference>
<dbReference type="SUPFAM" id="SSF48452">
    <property type="entry name" value="TPR-like"/>
    <property type="match status" value="1"/>
</dbReference>
<feature type="chain" id="PRO_5031396685" evidence="1">
    <location>
        <begin position="28"/>
        <end position="168"/>
    </location>
</feature>
<evidence type="ECO:0000256" key="1">
    <source>
        <dbReference type="SAM" id="SignalP"/>
    </source>
</evidence>
<feature type="signal peptide" evidence="1">
    <location>
        <begin position="1"/>
        <end position="27"/>
    </location>
</feature>
<dbReference type="AlphaFoldDB" id="A0A7S4WIZ2"/>
<accession>A0A7S4WIZ2</accession>
<name>A0A7S4WIZ2_9STRA</name>
<proteinExistence type="predicted"/>
<evidence type="ECO:0000313" key="2">
    <source>
        <dbReference type="EMBL" id="CAE4664966.1"/>
    </source>
</evidence>
<protein>
    <submittedName>
        <fullName evidence="2">Uncharacterized protein</fullName>
    </submittedName>
</protein>
<dbReference type="EMBL" id="HBNS01059169">
    <property type="protein sequence ID" value="CAE4664966.1"/>
    <property type="molecule type" value="Transcribed_RNA"/>
</dbReference>
<sequence>MKFITTSRLTLAAAGLASLLLAGTASADYRVTAFGETAEYSALLSKDVESAKSIFSKREIAKLDFISANNLCVTQILAKEFSEAISSCATALEKVDAELGIGVTTEKTAKASILSNLAVAKAMNGDVSGASMDLERALLLNSRDRNAVSNFNLISALPTVSADIAGNI</sequence>
<gene>
    <name evidence="2" type="ORF">DBRI00130_LOCUS42539</name>
</gene>
<dbReference type="InterPro" id="IPR011990">
    <property type="entry name" value="TPR-like_helical_dom_sf"/>
</dbReference>
<keyword evidence="1" id="KW-0732">Signal</keyword>
<organism evidence="2">
    <name type="scientific">Ditylum brightwellii</name>
    <dbReference type="NCBI Taxonomy" id="49249"/>
    <lineage>
        <taxon>Eukaryota</taxon>
        <taxon>Sar</taxon>
        <taxon>Stramenopiles</taxon>
        <taxon>Ochrophyta</taxon>
        <taxon>Bacillariophyta</taxon>
        <taxon>Mediophyceae</taxon>
        <taxon>Lithodesmiophycidae</taxon>
        <taxon>Lithodesmiales</taxon>
        <taxon>Lithodesmiaceae</taxon>
        <taxon>Ditylum</taxon>
    </lineage>
</organism>
<dbReference type="Gene3D" id="1.25.40.10">
    <property type="entry name" value="Tetratricopeptide repeat domain"/>
    <property type="match status" value="1"/>
</dbReference>